<dbReference type="Proteomes" id="UP000652176">
    <property type="component" value="Unassembled WGS sequence"/>
</dbReference>
<feature type="transmembrane region" description="Helical" evidence="1">
    <location>
        <begin position="186"/>
        <end position="207"/>
    </location>
</feature>
<keyword evidence="3" id="KW-1185">Reference proteome</keyword>
<accession>A0ABR9D6L5</accession>
<evidence type="ECO:0000313" key="2">
    <source>
        <dbReference type="EMBL" id="MBD9358446.1"/>
    </source>
</evidence>
<evidence type="ECO:0000313" key="3">
    <source>
        <dbReference type="Proteomes" id="UP000652176"/>
    </source>
</evidence>
<dbReference type="PROSITE" id="PS51257">
    <property type="entry name" value="PROKAR_LIPOPROTEIN"/>
    <property type="match status" value="1"/>
</dbReference>
<keyword evidence="1" id="KW-0812">Transmembrane</keyword>
<proteinExistence type="predicted"/>
<organism evidence="2 3">
    <name type="scientific">Methylomonas albis</name>
    <dbReference type="NCBI Taxonomy" id="1854563"/>
    <lineage>
        <taxon>Bacteria</taxon>
        <taxon>Pseudomonadati</taxon>
        <taxon>Pseudomonadota</taxon>
        <taxon>Gammaproteobacteria</taxon>
        <taxon>Methylococcales</taxon>
        <taxon>Methylococcaceae</taxon>
        <taxon>Methylomonas</taxon>
    </lineage>
</organism>
<keyword evidence="1" id="KW-1133">Transmembrane helix</keyword>
<keyword evidence="1" id="KW-0472">Membrane</keyword>
<evidence type="ECO:0000256" key="1">
    <source>
        <dbReference type="SAM" id="Phobius"/>
    </source>
</evidence>
<protein>
    <submittedName>
        <fullName evidence="2">Uncharacterized protein</fullName>
    </submittedName>
</protein>
<dbReference type="RefSeq" id="WP_192376663.1">
    <property type="nucleotide sequence ID" value="NZ_JACXSS010000001.1"/>
</dbReference>
<name>A0ABR9D6L5_9GAMM</name>
<gene>
    <name evidence="2" type="ORF">IE877_21640</name>
</gene>
<reference evidence="2 3" key="1">
    <citation type="submission" date="2020-09" db="EMBL/GenBank/DDBJ databases">
        <title>Methylomonas albis sp. nov. and Methylomonas fluvii sp. nov.: Two cold-adapted methanotrophs from the River Elbe and an amended description of Methylovulum psychrotolerans strain Eb1.</title>
        <authorList>
            <person name="Bussmann I.K."/>
            <person name="Klings K.-W."/>
            <person name="Warnstedt J."/>
            <person name="Hoppert M."/>
            <person name="Saborowski A."/>
            <person name="Horn F."/>
            <person name="Liebner S."/>
        </authorList>
    </citation>
    <scope>NUCLEOTIDE SEQUENCE [LARGE SCALE GENOMIC DNA]</scope>
    <source>
        <strain evidence="2 3">EbA</strain>
    </source>
</reference>
<dbReference type="EMBL" id="JACXSS010000001">
    <property type="protein sequence ID" value="MBD9358446.1"/>
    <property type="molecule type" value="Genomic_DNA"/>
</dbReference>
<sequence length="222" mass="24282">MTIQRLPVLLIAGLMACVFLLSGCDKLGFSNKQSNALGNRPDLDCIIANDFYAVHFSAYLQPSKDDKNVDPKAAFVPFCQKIPRAGKMFFTADLIDRDIRATPIGIRLVEVEKTGQKAPDDFREIRTVAEIPSKLYPKGAVEAQADVDKNGDYVLYLLIGEALEDDDKFQVALEVGVDPKGADLPLVAIGAVVALLLVVLGFLIYLYKRKKAAPVDNNGEQP</sequence>
<comment type="caution">
    <text evidence="2">The sequence shown here is derived from an EMBL/GenBank/DDBJ whole genome shotgun (WGS) entry which is preliminary data.</text>
</comment>